<dbReference type="Proteomes" id="UP000001304">
    <property type="component" value="Chromosome"/>
</dbReference>
<protein>
    <submittedName>
        <fullName evidence="1">Uncharacterized protein</fullName>
    </submittedName>
</protein>
<keyword evidence="2" id="KW-1185">Reference proteome</keyword>
<dbReference type="STRING" id="583356.Igag_1878"/>
<reference evidence="1 2" key="1">
    <citation type="journal article" date="2010" name="Stand. Genomic Sci.">
        <title>Complete genome sequence of Ignisphaera aggregans type strain (AQ1.S1).</title>
        <authorList>
            <person name="Goker M."/>
            <person name="Held B."/>
            <person name="Lapidus A."/>
            <person name="Nolan M."/>
            <person name="Spring S."/>
            <person name="Yasawong M."/>
            <person name="Lucas S."/>
            <person name="Glavina Del Rio T."/>
            <person name="Tice H."/>
            <person name="Cheng J.F."/>
            <person name="Goodwin L."/>
            <person name="Tapia R."/>
            <person name="Pitluck S."/>
            <person name="Liolios K."/>
            <person name="Ivanova N."/>
            <person name="Mavromatis K."/>
            <person name="Mikhailova N."/>
            <person name="Pati A."/>
            <person name="Chen A."/>
            <person name="Palaniappan K."/>
            <person name="Brambilla E."/>
            <person name="Land M."/>
            <person name="Hauser L."/>
            <person name="Chang Y.J."/>
            <person name="Jeffries C.D."/>
            <person name="Brettin T."/>
            <person name="Detter J.C."/>
            <person name="Han C."/>
            <person name="Rohde M."/>
            <person name="Sikorski J."/>
            <person name="Woyke T."/>
            <person name="Bristow J."/>
            <person name="Eisen J.A."/>
            <person name="Markowitz V."/>
            <person name="Hugenholtz P."/>
            <person name="Kyrpides N.C."/>
            <person name="Klenk H.P."/>
        </authorList>
    </citation>
    <scope>NUCLEOTIDE SEQUENCE [LARGE SCALE GENOMIC DNA]</scope>
    <source>
        <strain evidence="2">DSM 17230 / JCM 13409 / AQ1.S1</strain>
    </source>
</reference>
<gene>
    <name evidence="1" type="ordered locus">Igag_1878</name>
</gene>
<evidence type="ECO:0000313" key="1">
    <source>
        <dbReference type="EMBL" id="ADM28672.1"/>
    </source>
</evidence>
<dbReference type="HOGENOM" id="CLU_2379364_0_0_2"/>
<organism evidence="1 2">
    <name type="scientific">Ignisphaera aggregans (strain DSM 17230 / JCM 13409 / AQ1.S1)</name>
    <dbReference type="NCBI Taxonomy" id="583356"/>
    <lineage>
        <taxon>Archaea</taxon>
        <taxon>Thermoproteota</taxon>
        <taxon>Thermoprotei</taxon>
        <taxon>Desulfurococcales</taxon>
        <taxon>Desulfurococcaceae</taxon>
        <taxon>Ignisphaera</taxon>
    </lineage>
</organism>
<dbReference type="BioCyc" id="IAGG583356:GHAH-1866-MONOMER"/>
<evidence type="ECO:0000313" key="2">
    <source>
        <dbReference type="Proteomes" id="UP000001304"/>
    </source>
</evidence>
<sequence>MSSINPRENMNVLYYYYALLGKSISSKIEGFKNIVRFVRNWHEVALFRLGFAKSVEIVFRNGRRYYIGNADEYRRIFREFLYEYYAEVFRKDGG</sequence>
<accession>E0ST11</accession>
<proteinExistence type="predicted"/>
<dbReference type="EMBL" id="CP002098">
    <property type="protein sequence ID" value="ADM28672.1"/>
    <property type="molecule type" value="Genomic_DNA"/>
</dbReference>
<name>E0ST11_IGNAA</name>
<dbReference type="KEGG" id="iag:Igag_1878"/>
<dbReference type="AlphaFoldDB" id="E0ST11"/>